<evidence type="ECO:0000313" key="1">
    <source>
        <dbReference type="EMBL" id="EXL63842.1"/>
    </source>
</evidence>
<sequence>MLLATSPWKRRSPSPITVATSQSNRLSMAVWQLLELARKRRRTSCVMG</sequence>
<dbReference type="Proteomes" id="UP000030676">
    <property type="component" value="Unassembled WGS sequence"/>
</dbReference>
<dbReference type="HOGENOM" id="CLU_3160050_0_0_1"/>
<gene>
    <name evidence="1" type="ORF">FOPG_19886</name>
</gene>
<dbReference type="EMBL" id="KK034658">
    <property type="protein sequence ID" value="EXL63842.1"/>
    <property type="molecule type" value="Genomic_DNA"/>
</dbReference>
<reference evidence="1" key="2">
    <citation type="submission" date="2014-03" db="EMBL/GenBank/DDBJ databases">
        <title>The Genome Annotation of Fusarium oxysporum PHW808.</title>
        <authorList>
            <consortium name="The Broad Institute Genomics Platform"/>
            <person name="Ma L.-J."/>
            <person name="Corby-Kistler H."/>
            <person name="Broz K."/>
            <person name="Gale L.R."/>
            <person name="Jonkers W."/>
            <person name="O'Donnell K."/>
            <person name="Ploetz R."/>
            <person name="Steinberg C."/>
            <person name="Schwartz D.C."/>
            <person name="VanEtten H."/>
            <person name="Zhou S."/>
            <person name="Young S.K."/>
            <person name="Zeng Q."/>
            <person name="Gargeya S."/>
            <person name="Fitzgerald M."/>
            <person name="Abouelleil A."/>
            <person name="Alvarado L."/>
            <person name="Chapman S.B."/>
            <person name="Gainer-Dewar J."/>
            <person name="Goldberg J."/>
            <person name="Griggs A."/>
            <person name="Gujja S."/>
            <person name="Hansen M."/>
            <person name="Howarth C."/>
            <person name="Imamovic A."/>
            <person name="Ireland A."/>
            <person name="Larimer J."/>
            <person name="McCowan C."/>
            <person name="Murphy C."/>
            <person name="Pearson M."/>
            <person name="Poon T.W."/>
            <person name="Priest M."/>
            <person name="Roberts A."/>
            <person name="Saif S."/>
            <person name="Shea T."/>
            <person name="Sykes S."/>
            <person name="Wortman J."/>
            <person name="Nusbaum C."/>
            <person name="Birren B."/>
        </authorList>
    </citation>
    <scope>NUCLEOTIDE SEQUENCE</scope>
    <source>
        <strain evidence="1">54008</strain>
    </source>
</reference>
<reference evidence="1" key="1">
    <citation type="submission" date="2011-11" db="EMBL/GenBank/DDBJ databases">
        <title>The Genome Sequence of Fusarium oxysporum PHW808.</title>
        <authorList>
            <consortium name="The Broad Institute Genome Sequencing Platform"/>
            <person name="Ma L.-J."/>
            <person name="Gale L.R."/>
            <person name="Schwartz D.C."/>
            <person name="Zhou S."/>
            <person name="Corby-Kistler H."/>
            <person name="Young S.K."/>
            <person name="Zeng Q."/>
            <person name="Gargeya S."/>
            <person name="Fitzgerald M."/>
            <person name="Haas B."/>
            <person name="Abouelleil A."/>
            <person name="Alvarado L."/>
            <person name="Arachchi H.M."/>
            <person name="Berlin A."/>
            <person name="Brown A."/>
            <person name="Chapman S.B."/>
            <person name="Chen Z."/>
            <person name="Dunbar C."/>
            <person name="Freedman E."/>
            <person name="Gearin G."/>
            <person name="Goldberg J."/>
            <person name="Griggs A."/>
            <person name="Gujja S."/>
            <person name="Heiman D."/>
            <person name="Howarth C."/>
            <person name="Larson L."/>
            <person name="Lui A."/>
            <person name="MacDonald P.J.P."/>
            <person name="Montmayeur A."/>
            <person name="Murphy C."/>
            <person name="Neiman D."/>
            <person name="Pearson M."/>
            <person name="Priest M."/>
            <person name="Roberts A."/>
            <person name="Saif S."/>
            <person name="Shea T."/>
            <person name="Shenoy N."/>
            <person name="Sisk P."/>
            <person name="Stolte C."/>
            <person name="Sykes S."/>
            <person name="Wortman J."/>
            <person name="Nusbaum C."/>
            <person name="Birren B."/>
        </authorList>
    </citation>
    <scope>NUCLEOTIDE SEQUENCE [LARGE SCALE GENOMIC DNA]</scope>
    <source>
        <strain evidence="1">54008</strain>
    </source>
</reference>
<protein>
    <submittedName>
        <fullName evidence="1">Uncharacterized protein</fullName>
    </submittedName>
</protein>
<accession>X0GJP8</accession>
<proteinExistence type="predicted"/>
<dbReference type="AlphaFoldDB" id="X0GJP8"/>
<name>X0GJP8_FUSOX</name>
<organism evidence="1">
    <name type="scientific">Fusarium oxysporum f. sp. conglutinans race 2 54008</name>
    <dbReference type="NCBI Taxonomy" id="1089457"/>
    <lineage>
        <taxon>Eukaryota</taxon>
        <taxon>Fungi</taxon>
        <taxon>Dikarya</taxon>
        <taxon>Ascomycota</taxon>
        <taxon>Pezizomycotina</taxon>
        <taxon>Sordariomycetes</taxon>
        <taxon>Hypocreomycetidae</taxon>
        <taxon>Hypocreales</taxon>
        <taxon>Nectriaceae</taxon>
        <taxon>Fusarium</taxon>
        <taxon>Fusarium oxysporum species complex</taxon>
    </lineage>
</organism>